<feature type="chain" id="PRO_5042028581" evidence="4">
    <location>
        <begin position="26"/>
        <end position="711"/>
    </location>
</feature>
<feature type="transmembrane region" description="Helical" evidence="3">
    <location>
        <begin position="659"/>
        <end position="679"/>
    </location>
</feature>
<evidence type="ECO:0000256" key="3">
    <source>
        <dbReference type="SAM" id="Phobius"/>
    </source>
</evidence>
<dbReference type="Gene3D" id="1.10.287.1490">
    <property type="match status" value="1"/>
</dbReference>
<dbReference type="SUPFAM" id="SSF57997">
    <property type="entry name" value="Tropomyosin"/>
    <property type="match status" value="1"/>
</dbReference>
<sequence>MRIPRLAAAAASLLVLLLVVAGAAAVAGDVGPEEIAAKARANEEEAVLAAELGKLRAKVSALEASIVAITLECTKTLEKATGEILQIIATLQNEHAKPDVNSLLQKAKEWAKPHVETAKTKWIPVIKENWATAKTNTEPYVQMVPAKSVEVYQASRDAISAHALKAHEFADPYFQEAKKLSKPYIDQVAKASKPHVEKLKTTLKPYADKAGGAYEKFLETANLYHQQIVKLALILGVVLVAHTERSYHQPSTPPSFLGGAAECFPICGMRIPSLPAAAAALLVVLLLAVAGAAAAQEDAGPEEIAAAKARAQEEVAALAAELRAKVSALEESIVAKTEELESKDGGIETLETVVGEMSQNIATLQSEIASLQSKRSAAAEEQAGKAKARAIELENQIEKLKNDIAAQNNKKATMEARASDAEKKVQELNAKLEKLQKTSAEQKRRVQKTQHALKVAEEELMRVQLETTTKSEQLGEVHGAWLPPWLATHAARSMELMSSQWNEHGKPAFNSLLQKASEKSVQVKEWAKPHIHTAKTKWIPVIKEKWAIAKTNMEPYMQMVSAKSVEVYQASRDAISPHVLKAHQFVNPYFQEAKKLSKPYIDQVAKASKPHVKKLETTLKPYSKKFLETATLYHEQAQATILDYMHQHELLKQFATGELVWYLASAWLLMPVYVLYILVTETFCTRKQKKSPRIDKANHGHRRHKRRHAEK</sequence>
<feature type="coiled-coil region" evidence="1">
    <location>
        <begin position="319"/>
        <end position="466"/>
    </location>
</feature>
<comment type="caution">
    <text evidence="5">The sequence shown here is derived from an EMBL/GenBank/DDBJ whole genome shotgun (WGS) entry which is preliminary data.</text>
</comment>
<evidence type="ECO:0000313" key="5">
    <source>
        <dbReference type="EMBL" id="KAK1632030.1"/>
    </source>
</evidence>
<keyword evidence="6" id="KW-1185">Reference proteome</keyword>
<protein>
    <submittedName>
        <fullName evidence="5">Uncharacterized protein</fullName>
    </submittedName>
</protein>
<keyword evidence="3" id="KW-1133">Transmembrane helix</keyword>
<keyword evidence="3" id="KW-0812">Transmembrane</keyword>
<evidence type="ECO:0000313" key="6">
    <source>
        <dbReference type="Proteomes" id="UP001231189"/>
    </source>
</evidence>
<evidence type="ECO:0000256" key="2">
    <source>
        <dbReference type="SAM" id="MobiDB-lite"/>
    </source>
</evidence>
<dbReference type="EMBL" id="JAUUTY010000005">
    <property type="protein sequence ID" value="KAK1632030.1"/>
    <property type="molecule type" value="Genomic_DNA"/>
</dbReference>
<accession>A0AAD8RUQ0</accession>
<keyword evidence="4" id="KW-0732">Signal</keyword>
<feature type="signal peptide" evidence="4">
    <location>
        <begin position="1"/>
        <end position="25"/>
    </location>
</feature>
<dbReference type="AlphaFoldDB" id="A0AAD8RUQ0"/>
<dbReference type="PANTHER" id="PTHR34360:SF4">
    <property type="entry name" value="OS09G0497700 PROTEIN"/>
    <property type="match status" value="1"/>
</dbReference>
<dbReference type="Gene3D" id="1.20.120.20">
    <property type="entry name" value="Apolipoprotein"/>
    <property type="match status" value="1"/>
</dbReference>
<reference evidence="5" key="1">
    <citation type="submission" date="2023-07" db="EMBL/GenBank/DDBJ databases">
        <title>A chromosome-level genome assembly of Lolium multiflorum.</title>
        <authorList>
            <person name="Chen Y."/>
            <person name="Copetti D."/>
            <person name="Kolliker R."/>
            <person name="Studer B."/>
        </authorList>
    </citation>
    <scope>NUCLEOTIDE SEQUENCE</scope>
    <source>
        <strain evidence="5">02402/16</strain>
        <tissue evidence="5">Leaf</tissue>
    </source>
</reference>
<keyword evidence="3" id="KW-0472">Membrane</keyword>
<dbReference type="SUPFAM" id="SSF58113">
    <property type="entry name" value="Apolipoprotein A-I"/>
    <property type="match status" value="2"/>
</dbReference>
<dbReference type="Gene3D" id="1.20.5.1230">
    <property type="entry name" value="Apolipoprotein A-I"/>
    <property type="match status" value="1"/>
</dbReference>
<name>A0AAD8RUQ0_LOLMU</name>
<evidence type="ECO:0000256" key="4">
    <source>
        <dbReference type="SAM" id="SignalP"/>
    </source>
</evidence>
<feature type="compositionally biased region" description="Basic residues" evidence="2">
    <location>
        <begin position="699"/>
        <end position="711"/>
    </location>
</feature>
<evidence type="ECO:0000256" key="1">
    <source>
        <dbReference type="SAM" id="Coils"/>
    </source>
</evidence>
<proteinExistence type="predicted"/>
<keyword evidence="1" id="KW-0175">Coiled coil</keyword>
<organism evidence="5 6">
    <name type="scientific">Lolium multiflorum</name>
    <name type="common">Italian ryegrass</name>
    <name type="synonym">Lolium perenne subsp. multiflorum</name>
    <dbReference type="NCBI Taxonomy" id="4521"/>
    <lineage>
        <taxon>Eukaryota</taxon>
        <taxon>Viridiplantae</taxon>
        <taxon>Streptophyta</taxon>
        <taxon>Embryophyta</taxon>
        <taxon>Tracheophyta</taxon>
        <taxon>Spermatophyta</taxon>
        <taxon>Magnoliopsida</taxon>
        <taxon>Liliopsida</taxon>
        <taxon>Poales</taxon>
        <taxon>Poaceae</taxon>
        <taxon>BOP clade</taxon>
        <taxon>Pooideae</taxon>
        <taxon>Poodae</taxon>
        <taxon>Poeae</taxon>
        <taxon>Poeae Chloroplast Group 2 (Poeae type)</taxon>
        <taxon>Loliodinae</taxon>
        <taxon>Loliinae</taxon>
        <taxon>Lolium</taxon>
    </lineage>
</organism>
<feature type="region of interest" description="Disordered" evidence="2">
    <location>
        <begin position="689"/>
        <end position="711"/>
    </location>
</feature>
<gene>
    <name evidence="5" type="ORF">QYE76_006345</name>
</gene>
<dbReference type="PANTHER" id="PTHR34360">
    <property type="entry name" value="OS08G0519400 PROTEIN"/>
    <property type="match status" value="1"/>
</dbReference>
<dbReference type="Proteomes" id="UP001231189">
    <property type="component" value="Unassembled WGS sequence"/>
</dbReference>